<evidence type="ECO:0000256" key="1">
    <source>
        <dbReference type="SAM" id="MobiDB-lite"/>
    </source>
</evidence>
<organism evidence="2 3">
    <name type="scientific">Gigaspora margarita</name>
    <dbReference type="NCBI Taxonomy" id="4874"/>
    <lineage>
        <taxon>Eukaryota</taxon>
        <taxon>Fungi</taxon>
        <taxon>Fungi incertae sedis</taxon>
        <taxon>Mucoromycota</taxon>
        <taxon>Glomeromycotina</taxon>
        <taxon>Glomeromycetes</taxon>
        <taxon>Diversisporales</taxon>
        <taxon>Gigasporaceae</taxon>
        <taxon>Gigaspora</taxon>
    </lineage>
</organism>
<accession>A0A8H3X7T7</accession>
<gene>
    <name evidence="2" type="ORF">F8M41_005657</name>
</gene>
<dbReference type="OrthoDB" id="10403949at2759"/>
<protein>
    <submittedName>
        <fullName evidence="2">Calnexin independence factor cif1</fullName>
    </submittedName>
</protein>
<evidence type="ECO:0000313" key="2">
    <source>
        <dbReference type="EMBL" id="KAF0429622.1"/>
    </source>
</evidence>
<comment type="caution">
    <text evidence="2">The sequence shown here is derived from an EMBL/GenBank/DDBJ whole genome shotgun (WGS) entry which is preliminary data.</text>
</comment>
<reference evidence="2 3" key="1">
    <citation type="journal article" date="2019" name="Environ. Microbiol.">
        <title>At the nexus of three kingdoms: the genome of the mycorrhizal fungus Gigaspora margarita provides insights into plant, endobacterial and fungal interactions.</title>
        <authorList>
            <person name="Venice F."/>
            <person name="Ghignone S."/>
            <person name="Salvioli di Fossalunga A."/>
            <person name="Amselem J."/>
            <person name="Novero M."/>
            <person name="Xianan X."/>
            <person name="Sedzielewska Toro K."/>
            <person name="Morin E."/>
            <person name="Lipzen A."/>
            <person name="Grigoriev I.V."/>
            <person name="Henrissat B."/>
            <person name="Martin F.M."/>
            <person name="Bonfante P."/>
        </authorList>
    </citation>
    <scope>NUCLEOTIDE SEQUENCE [LARGE SCALE GENOMIC DNA]</scope>
    <source>
        <strain evidence="2 3">BEG34</strain>
    </source>
</reference>
<evidence type="ECO:0000313" key="3">
    <source>
        <dbReference type="Proteomes" id="UP000439903"/>
    </source>
</evidence>
<keyword evidence="3" id="KW-1185">Reference proteome</keyword>
<name>A0A8H3X7T7_GIGMA</name>
<proteinExistence type="predicted"/>
<feature type="region of interest" description="Disordered" evidence="1">
    <location>
        <begin position="72"/>
        <end position="96"/>
    </location>
</feature>
<dbReference type="EMBL" id="WTPW01001538">
    <property type="protein sequence ID" value="KAF0429622.1"/>
    <property type="molecule type" value="Genomic_DNA"/>
</dbReference>
<dbReference type="AlphaFoldDB" id="A0A8H3X7T7"/>
<dbReference type="Proteomes" id="UP000439903">
    <property type="component" value="Unassembled WGS sequence"/>
</dbReference>
<sequence length="121" mass="13935">MLSCICRWRYKSNTKLFYVINRIALAFPQKACLEIIWSFSYVVNIKQAVAFRSNQTKTEIGSLFADYDLGWSGRSNEDDPSPKYLPPTLGSGDNEAKLKNHRRMNIDLEPARRGLPAQHRK</sequence>